<keyword evidence="1" id="KW-0472">Membrane</keyword>
<gene>
    <name evidence="4" type="ORF">GCM10011352_34200</name>
</gene>
<evidence type="ECO:0000256" key="1">
    <source>
        <dbReference type="SAM" id="Phobius"/>
    </source>
</evidence>
<protein>
    <recommendedName>
        <fullName evidence="6">DUF4010 domain-containing protein</fullName>
    </recommendedName>
</protein>
<feature type="transmembrane region" description="Helical" evidence="1">
    <location>
        <begin position="401"/>
        <end position="417"/>
    </location>
</feature>
<feature type="transmembrane region" description="Helical" evidence="1">
    <location>
        <begin position="40"/>
        <end position="59"/>
    </location>
</feature>
<keyword evidence="1" id="KW-0812">Transmembrane</keyword>
<dbReference type="Proteomes" id="UP000629025">
    <property type="component" value="Unassembled WGS sequence"/>
</dbReference>
<dbReference type="Pfam" id="PF13194">
    <property type="entry name" value="DUF4010"/>
    <property type="match status" value="1"/>
</dbReference>
<dbReference type="RefSeq" id="WP_229680813.1">
    <property type="nucleotide sequence ID" value="NZ_BMIJ01000007.1"/>
</dbReference>
<evidence type="ECO:0000313" key="5">
    <source>
        <dbReference type="Proteomes" id="UP000629025"/>
    </source>
</evidence>
<evidence type="ECO:0000259" key="3">
    <source>
        <dbReference type="Pfam" id="PF13194"/>
    </source>
</evidence>
<feature type="transmembrane region" description="Helical" evidence="1">
    <location>
        <begin position="338"/>
        <end position="358"/>
    </location>
</feature>
<proteinExistence type="predicted"/>
<dbReference type="InterPro" id="IPR025105">
    <property type="entry name" value="DUF4010"/>
</dbReference>
<keyword evidence="1" id="KW-1133">Transmembrane helix</keyword>
<dbReference type="EMBL" id="BMIJ01000007">
    <property type="protein sequence ID" value="GGC05192.1"/>
    <property type="molecule type" value="Genomic_DNA"/>
</dbReference>
<feature type="transmembrane region" description="Helical" evidence="1">
    <location>
        <begin position="147"/>
        <end position="165"/>
    </location>
</feature>
<organism evidence="4 5">
    <name type="scientific">Marinobacterium zhoushanense</name>
    <dbReference type="NCBI Taxonomy" id="1679163"/>
    <lineage>
        <taxon>Bacteria</taxon>
        <taxon>Pseudomonadati</taxon>
        <taxon>Pseudomonadota</taxon>
        <taxon>Gammaproteobacteria</taxon>
        <taxon>Oceanospirillales</taxon>
        <taxon>Oceanospirillaceae</taxon>
        <taxon>Marinobacterium</taxon>
    </lineage>
</organism>
<name>A0ABQ1KMT9_9GAMM</name>
<comment type="caution">
    <text evidence="4">The sequence shown here is derived from an EMBL/GenBank/DDBJ whole genome shotgun (WGS) entry which is preliminary data.</text>
</comment>
<sequence>MMDLISDPILQLLTAAALGLLIGLERGWHERETRTGGRIAGIRTFTLIAISGQIGGLLGTLLSPWITVTALIAIAGLLGLGYRLNADEDRDYGATSFVASILTYLLGVLVALDQPALAVAAAVIISVLLHFKETLHSWLARLSSSELRGILQLGLISAVLLPVLPNEGFGPWQALNPYEIWLLVVLIAGISLTGYFAMQLAGTDKGVMITSALGGIASSTATTLSLARMSQRLPLHRLLAGGIMLASAIMYPRILFEVAVLNRALLPDLLLPLGAMSLISLAAAVWLWRHDEPHGQVSVDKIAASPFQLGPALKFGLLLVVIMLAAEGIKTHIGEQGLWLVSIIAGLTDVDAITLTLARMAHNGIAHDTAVTGITLAAISNTLVKGMLAALAGGWKLMRQLWFGLGLALCAGGILLLF</sequence>
<feature type="domain" description="MgtC/SapB/SrpB/YhiD N-terminal" evidence="2">
    <location>
        <begin position="12"/>
        <end position="137"/>
    </location>
</feature>
<feature type="transmembrane region" description="Helical" evidence="1">
    <location>
        <begin position="180"/>
        <end position="198"/>
    </location>
</feature>
<feature type="transmembrane region" description="Helical" evidence="1">
    <location>
        <begin position="235"/>
        <end position="254"/>
    </location>
</feature>
<accession>A0ABQ1KMT9</accession>
<feature type="transmembrane region" description="Helical" evidence="1">
    <location>
        <begin position="65"/>
        <end position="85"/>
    </location>
</feature>
<feature type="transmembrane region" description="Helical" evidence="1">
    <location>
        <begin position="269"/>
        <end position="288"/>
    </location>
</feature>
<feature type="transmembrane region" description="Helical" evidence="1">
    <location>
        <begin position="309"/>
        <end position="326"/>
    </location>
</feature>
<dbReference type="PANTHER" id="PTHR39084:SF1">
    <property type="entry name" value="DUF4010 DOMAIN-CONTAINING PROTEIN"/>
    <property type="match status" value="1"/>
</dbReference>
<feature type="domain" description="DUF4010" evidence="3">
    <location>
        <begin position="185"/>
        <end position="393"/>
    </location>
</feature>
<dbReference type="Pfam" id="PF02308">
    <property type="entry name" value="MgtC"/>
    <property type="match status" value="1"/>
</dbReference>
<evidence type="ECO:0008006" key="6">
    <source>
        <dbReference type="Google" id="ProtNLM"/>
    </source>
</evidence>
<keyword evidence="5" id="KW-1185">Reference proteome</keyword>
<evidence type="ECO:0000259" key="2">
    <source>
        <dbReference type="Pfam" id="PF02308"/>
    </source>
</evidence>
<reference evidence="5" key="1">
    <citation type="journal article" date="2019" name="Int. J. Syst. Evol. Microbiol.">
        <title>The Global Catalogue of Microorganisms (GCM) 10K type strain sequencing project: providing services to taxonomists for standard genome sequencing and annotation.</title>
        <authorList>
            <consortium name="The Broad Institute Genomics Platform"/>
            <consortium name="The Broad Institute Genome Sequencing Center for Infectious Disease"/>
            <person name="Wu L."/>
            <person name="Ma J."/>
        </authorList>
    </citation>
    <scope>NUCLEOTIDE SEQUENCE [LARGE SCALE GENOMIC DNA]</scope>
    <source>
        <strain evidence="5">CGMCC 1.15341</strain>
    </source>
</reference>
<dbReference type="InterPro" id="IPR049177">
    <property type="entry name" value="MgtC_SapB_SrpB_YhiD_N"/>
</dbReference>
<dbReference type="PANTHER" id="PTHR39084">
    <property type="entry name" value="MEMBRANE PROTEIN-RELATED"/>
    <property type="match status" value="1"/>
</dbReference>
<feature type="transmembrane region" description="Helical" evidence="1">
    <location>
        <begin position="92"/>
        <end position="110"/>
    </location>
</feature>
<feature type="transmembrane region" description="Helical" evidence="1">
    <location>
        <begin position="370"/>
        <end position="395"/>
    </location>
</feature>
<feature type="transmembrane region" description="Helical" evidence="1">
    <location>
        <begin position="12"/>
        <end position="28"/>
    </location>
</feature>
<evidence type="ECO:0000313" key="4">
    <source>
        <dbReference type="EMBL" id="GGC05192.1"/>
    </source>
</evidence>